<accession>A0AAN0ISA3</accession>
<feature type="chain" id="PRO_5042913039" evidence="1">
    <location>
        <begin position="24"/>
        <end position="140"/>
    </location>
</feature>
<dbReference type="Proteomes" id="UP000007879">
    <property type="component" value="Unassembled WGS sequence"/>
</dbReference>
<name>A0AAN0ISA3_AMPQE</name>
<keyword evidence="1" id="KW-0732">Signal</keyword>
<sequence>MISGFSTIATTVVILLCITVAQGTDCSALASAGNCSFYDCLSAKFSCGQRGYPLFRGRRYCCRFMNQSESFTTAGQAWITNVHKCLMQSIVNSALYNDANTHCSEFGNLEFENRPKCYIDNGFCTNIFLSDQCQNFNQIE</sequence>
<keyword evidence="3" id="KW-1185">Reference proteome</keyword>
<dbReference type="KEGG" id="aqu:105315734"/>
<feature type="signal peptide" evidence="1">
    <location>
        <begin position="1"/>
        <end position="23"/>
    </location>
</feature>
<dbReference type="GeneID" id="105315734"/>
<organism evidence="2 3">
    <name type="scientific">Amphimedon queenslandica</name>
    <name type="common">Sponge</name>
    <dbReference type="NCBI Taxonomy" id="400682"/>
    <lineage>
        <taxon>Eukaryota</taxon>
        <taxon>Metazoa</taxon>
        <taxon>Porifera</taxon>
        <taxon>Demospongiae</taxon>
        <taxon>Heteroscleromorpha</taxon>
        <taxon>Haplosclerida</taxon>
        <taxon>Niphatidae</taxon>
        <taxon>Amphimedon</taxon>
    </lineage>
</organism>
<evidence type="ECO:0000313" key="2">
    <source>
        <dbReference type="EnsemblMetazoa" id="XP_011408775.1"/>
    </source>
</evidence>
<proteinExistence type="predicted"/>
<reference evidence="3" key="1">
    <citation type="journal article" date="2010" name="Nature">
        <title>The Amphimedon queenslandica genome and the evolution of animal complexity.</title>
        <authorList>
            <person name="Srivastava M."/>
            <person name="Simakov O."/>
            <person name="Chapman J."/>
            <person name="Fahey B."/>
            <person name="Gauthier M.E."/>
            <person name="Mitros T."/>
            <person name="Richards G.S."/>
            <person name="Conaco C."/>
            <person name="Dacre M."/>
            <person name="Hellsten U."/>
            <person name="Larroux C."/>
            <person name="Putnam N.H."/>
            <person name="Stanke M."/>
            <person name="Adamska M."/>
            <person name="Darling A."/>
            <person name="Degnan S.M."/>
            <person name="Oakley T.H."/>
            <person name="Plachetzki D.C."/>
            <person name="Zhai Y."/>
            <person name="Adamski M."/>
            <person name="Calcino A."/>
            <person name="Cummins S.F."/>
            <person name="Goodstein D.M."/>
            <person name="Harris C."/>
            <person name="Jackson D.J."/>
            <person name="Leys S.P."/>
            <person name="Shu S."/>
            <person name="Woodcroft B.J."/>
            <person name="Vervoort M."/>
            <person name="Kosik K.S."/>
            <person name="Manning G."/>
            <person name="Degnan B.M."/>
            <person name="Rokhsar D.S."/>
        </authorList>
    </citation>
    <scope>NUCLEOTIDE SEQUENCE [LARGE SCALE GENOMIC DNA]</scope>
</reference>
<evidence type="ECO:0000256" key="1">
    <source>
        <dbReference type="SAM" id="SignalP"/>
    </source>
</evidence>
<protein>
    <submittedName>
        <fullName evidence="2">Uncharacterized protein</fullName>
    </submittedName>
</protein>
<dbReference type="AlphaFoldDB" id="A0AAN0ISA3"/>
<reference evidence="2" key="2">
    <citation type="submission" date="2024-06" db="UniProtKB">
        <authorList>
            <consortium name="EnsemblMetazoa"/>
        </authorList>
    </citation>
    <scope>IDENTIFICATION</scope>
</reference>
<evidence type="ECO:0000313" key="3">
    <source>
        <dbReference type="Proteomes" id="UP000007879"/>
    </source>
</evidence>
<dbReference type="RefSeq" id="XP_011408775.1">
    <property type="nucleotide sequence ID" value="XM_011410473.1"/>
</dbReference>
<dbReference type="EnsemblMetazoa" id="XM_011410473.1">
    <property type="protein sequence ID" value="XP_011408775.1"/>
    <property type="gene ID" value="LOC105315734"/>
</dbReference>